<gene>
    <name evidence="3" type="ORF">LA66_20015</name>
</gene>
<evidence type="ECO:0000313" key="3">
    <source>
        <dbReference type="EMBL" id="KHJ53100.1"/>
    </source>
</evidence>
<dbReference type="STRING" id="370622.LA66_20015"/>
<dbReference type="AlphaFoldDB" id="A0A0B1Q2M2"/>
<dbReference type="InterPro" id="IPR010642">
    <property type="entry name" value="Invasion_prot_B"/>
</dbReference>
<feature type="region of interest" description="Disordered" evidence="1">
    <location>
        <begin position="33"/>
        <end position="59"/>
    </location>
</feature>
<dbReference type="EMBL" id="JRFJ01000008">
    <property type="protein sequence ID" value="KHJ53100.1"/>
    <property type="molecule type" value="Genomic_DNA"/>
</dbReference>
<reference evidence="3 4" key="1">
    <citation type="submission" date="2014-09" db="EMBL/GenBank/DDBJ databases">
        <title>Isolation and characterization of Aurantimonas altamirensis ON-56566 from clinical sample following a dog bite.</title>
        <authorList>
            <person name="Eshaghi A."/>
            <person name="Li A."/>
            <person name="Shahinas D."/>
            <person name="Bahn P."/>
            <person name="Kus J.V."/>
            <person name="Patel S.N."/>
        </authorList>
    </citation>
    <scope>NUCLEOTIDE SEQUENCE [LARGE SCALE GENOMIC DNA]</scope>
    <source>
        <strain evidence="3 4">ON-56566</strain>
    </source>
</reference>
<dbReference type="InterPro" id="IPR038696">
    <property type="entry name" value="IalB_sf"/>
</dbReference>
<dbReference type="Pfam" id="PF06776">
    <property type="entry name" value="IalB"/>
    <property type="match status" value="1"/>
</dbReference>
<feature type="signal peptide" evidence="2">
    <location>
        <begin position="1"/>
        <end position="32"/>
    </location>
</feature>
<organism evidence="3 4">
    <name type="scientific">Aureimonas altamirensis</name>
    <dbReference type="NCBI Taxonomy" id="370622"/>
    <lineage>
        <taxon>Bacteria</taxon>
        <taxon>Pseudomonadati</taxon>
        <taxon>Pseudomonadota</taxon>
        <taxon>Alphaproteobacteria</taxon>
        <taxon>Hyphomicrobiales</taxon>
        <taxon>Aurantimonadaceae</taxon>
        <taxon>Aureimonas</taxon>
    </lineage>
</organism>
<protein>
    <recommendedName>
        <fullName evidence="5">Invasion associated locus B family protein</fullName>
    </recommendedName>
</protein>
<comment type="caution">
    <text evidence="3">The sequence shown here is derived from an EMBL/GenBank/DDBJ whole genome shotgun (WGS) entry which is preliminary data.</text>
</comment>
<feature type="compositionally biased region" description="Low complexity" evidence="1">
    <location>
        <begin position="33"/>
        <end position="56"/>
    </location>
</feature>
<proteinExistence type="predicted"/>
<dbReference type="Proteomes" id="UP000030826">
    <property type="component" value="Unassembled WGS sequence"/>
</dbReference>
<evidence type="ECO:0000256" key="2">
    <source>
        <dbReference type="SAM" id="SignalP"/>
    </source>
</evidence>
<accession>A0A0B1Q2M2</accession>
<sequence>MRSFPLGAPLGVALAASAVLMVAGLLDMPAHAQQTQPAPSARPAPATSTVPAADASQPGATTATYQDWLMRCVTQADKARTCEVVQNLQVQGQGVIASIAVGRPDPKASMSLVIQLPQGVWLPAGVKFQVSEKAKPLQLDYKRCVQSCIAEVQLDATSVQALKSATEPGSFTFEDGARKSVTLPVSFKGFGPALDASLKP</sequence>
<evidence type="ECO:0000256" key="1">
    <source>
        <dbReference type="SAM" id="MobiDB-lite"/>
    </source>
</evidence>
<evidence type="ECO:0008006" key="5">
    <source>
        <dbReference type="Google" id="ProtNLM"/>
    </source>
</evidence>
<feature type="chain" id="PRO_5002060169" description="Invasion associated locus B family protein" evidence="2">
    <location>
        <begin position="33"/>
        <end position="200"/>
    </location>
</feature>
<dbReference type="Gene3D" id="2.60.40.1880">
    <property type="entry name" value="Invasion associated locus B (IalB) protein"/>
    <property type="match status" value="1"/>
</dbReference>
<name>A0A0B1Q2M2_9HYPH</name>
<evidence type="ECO:0000313" key="4">
    <source>
        <dbReference type="Proteomes" id="UP000030826"/>
    </source>
</evidence>
<keyword evidence="2" id="KW-0732">Signal</keyword>